<feature type="compositionally biased region" description="Low complexity" evidence="1">
    <location>
        <begin position="35"/>
        <end position="44"/>
    </location>
</feature>
<name>A0A553NQM0_TIGCA</name>
<feature type="region of interest" description="Disordered" evidence="1">
    <location>
        <begin position="245"/>
        <end position="275"/>
    </location>
</feature>
<proteinExistence type="predicted"/>
<gene>
    <name evidence="2" type="ORF">TCAL_02905</name>
</gene>
<dbReference type="PANTHER" id="PTHR13400:SF4">
    <property type="entry name" value="COILED-COIL DOMAIN-CONTAINING PROTEIN 28A-LIKE PROTEIN"/>
    <property type="match status" value="1"/>
</dbReference>
<organism evidence="2 3">
    <name type="scientific">Tigriopus californicus</name>
    <name type="common">Marine copepod</name>
    <dbReference type="NCBI Taxonomy" id="6832"/>
    <lineage>
        <taxon>Eukaryota</taxon>
        <taxon>Metazoa</taxon>
        <taxon>Ecdysozoa</taxon>
        <taxon>Arthropoda</taxon>
        <taxon>Crustacea</taxon>
        <taxon>Multicrustacea</taxon>
        <taxon>Hexanauplia</taxon>
        <taxon>Copepoda</taxon>
        <taxon>Harpacticoida</taxon>
        <taxon>Harpacticidae</taxon>
        <taxon>Tigriopus</taxon>
    </lineage>
</organism>
<dbReference type="Pfam" id="PF13270">
    <property type="entry name" value="CCDC28"/>
    <property type="match status" value="1"/>
</dbReference>
<keyword evidence="3" id="KW-1185">Reference proteome</keyword>
<evidence type="ECO:0000313" key="3">
    <source>
        <dbReference type="Proteomes" id="UP000318571"/>
    </source>
</evidence>
<sequence length="275" mass="29640">MTSPVAVPSVHVTEPPNPIGSHTLPVSPTPVLDASSGSSSTLTPTPAPTNPVGSWNNLDTPRNSQNIPMSEFKADGLTLMSDIPENGPLTQSDLTTNGALSDMGGRSSPGESLASDSRRHDLTLVGNGRPTRRKLSRPSIVQRPCPTHSFHTDATEVQHMEKSLLGLLEDFNSGKLRAFGQGCSMEKMEKIRDQQESLAKLHFELGARQDIFTPLSDDGLRTSNENMEKLMGRLEKLSMSIAQLNPSDDLTGSDATLHESGMKMGESAEDLLDIR</sequence>
<feature type="region of interest" description="Disordered" evidence="1">
    <location>
        <begin position="1"/>
        <end position="148"/>
    </location>
</feature>
<feature type="compositionally biased region" description="Polar residues" evidence="1">
    <location>
        <begin position="52"/>
        <end position="68"/>
    </location>
</feature>
<feature type="compositionally biased region" description="Polar residues" evidence="1">
    <location>
        <begin position="88"/>
        <end position="99"/>
    </location>
</feature>
<evidence type="ECO:0008006" key="4">
    <source>
        <dbReference type="Google" id="ProtNLM"/>
    </source>
</evidence>
<comment type="caution">
    <text evidence="2">The sequence shown here is derived from an EMBL/GenBank/DDBJ whole genome shotgun (WGS) entry which is preliminary data.</text>
</comment>
<evidence type="ECO:0000256" key="1">
    <source>
        <dbReference type="SAM" id="MobiDB-lite"/>
    </source>
</evidence>
<dbReference type="EMBL" id="VCGU01000011">
    <property type="protein sequence ID" value="TRY67742.1"/>
    <property type="molecule type" value="Genomic_DNA"/>
</dbReference>
<accession>A0A553NQM0</accession>
<evidence type="ECO:0000313" key="2">
    <source>
        <dbReference type="EMBL" id="TRY67742.1"/>
    </source>
</evidence>
<dbReference type="PANTHER" id="PTHR13400">
    <property type="entry name" value="CHEMOKINE C-C MOTIF RECEPTOR 1"/>
    <property type="match status" value="1"/>
</dbReference>
<reference evidence="2 3" key="1">
    <citation type="journal article" date="2018" name="Nat. Ecol. Evol.">
        <title>Genomic signatures of mitonuclear coevolution across populations of Tigriopus californicus.</title>
        <authorList>
            <person name="Barreto F.S."/>
            <person name="Watson E.T."/>
            <person name="Lima T.G."/>
            <person name="Willett C.S."/>
            <person name="Edmands S."/>
            <person name="Li W."/>
            <person name="Burton R.S."/>
        </authorList>
    </citation>
    <scope>NUCLEOTIDE SEQUENCE [LARGE SCALE GENOMIC DNA]</scope>
    <source>
        <strain evidence="2 3">San Diego</strain>
    </source>
</reference>
<feature type="compositionally biased region" description="Polar residues" evidence="1">
    <location>
        <begin position="245"/>
        <end position="254"/>
    </location>
</feature>
<dbReference type="AlphaFoldDB" id="A0A553NQM0"/>
<protein>
    <recommendedName>
        <fullName evidence="4">Coiled-coil domain-containing protein 28B</fullName>
    </recommendedName>
</protein>
<dbReference type="Proteomes" id="UP000318571">
    <property type="component" value="Chromosome 4"/>
</dbReference>
<dbReference type="InterPro" id="IPR025271">
    <property type="entry name" value="CCDC28"/>
</dbReference>